<protein>
    <submittedName>
        <fullName evidence="6">UDP-N-acetyl-D-glucosamine dehydrogenase</fullName>
    </submittedName>
</protein>
<dbReference type="GO" id="GO:0016628">
    <property type="term" value="F:oxidoreductase activity, acting on the CH-CH group of donors, NAD or NADP as acceptor"/>
    <property type="evidence" value="ECO:0007669"/>
    <property type="project" value="InterPro"/>
</dbReference>
<evidence type="ECO:0000259" key="5">
    <source>
        <dbReference type="SMART" id="SM00984"/>
    </source>
</evidence>
<gene>
    <name evidence="6" type="ORF">XYCOK13_08720</name>
</gene>
<proteinExistence type="inferred from homology"/>
<comment type="similarity">
    <text evidence="3">Belongs to the UDP-glucose/GDP-mannose dehydrogenase family.</text>
</comment>
<keyword evidence="7" id="KW-1185">Reference proteome</keyword>
<dbReference type="Pfam" id="PF03721">
    <property type="entry name" value="UDPG_MGDP_dh_N"/>
    <property type="match status" value="1"/>
</dbReference>
<keyword evidence="1" id="KW-0560">Oxidoreductase</keyword>
<dbReference type="InterPro" id="IPR008927">
    <property type="entry name" value="6-PGluconate_DH-like_C_sf"/>
</dbReference>
<sequence>MELGDKIRTKQAMVGIVGLGYVGLPLGIAFAQSGFTVVGIDRDPGKVDKLNRGFSYIQDVPEEGIREVAAAGLFQATTEFAAIGSLDVICICVPTPLNKNQEPDLSYVKAVVIELQAYLRPGTLVVLESTTYPGTTEELIGDVLAKNGLYAGSDYHLCYSPERVDPGNKTYTIRNTPKVIGGVTPQCVALADALYRFIVDRTFLVSSPKVAEMSKLLENTFRSVNIAFVNEMALLCDALGINVWEVIQAASTKPFGFMPFYPGPGLGGHCIPLDPMYLSWKAKGENFFSRFIELSQDLNRNMPRYIVNKIAELLNTHGKSIKGSSILLLGMAYKPDVSDLRESPSLDVYELLKGKGARLTVNDPYCDGWPDESEERTEWQKTIHYAELGCYDLIVLLTAHSVYDLPNIADSGVLILDTRNAFGGLDAPNIARIGDVLPEVVEPALVGT</sequence>
<dbReference type="InterPro" id="IPR036291">
    <property type="entry name" value="NAD(P)-bd_dom_sf"/>
</dbReference>
<dbReference type="PANTHER" id="PTHR43491:SF1">
    <property type="entry name" value="UDP-N-ACETYL-D-MANNOSAMINE DEHYDROGENASE"/>
    <property type="match status" value="1"/>
</dbReference>
<reference evidence="6" key="1">
    <citation type="submission" date="2021-04" db="EMBL/GenBank/DDBJ databases">
        <title>Draft genome sequence of Xylanibacillus composti strain K13.</title>
        <authorList>
            <person name="Uke A."/>
            <person name="Chhe C."/>
            <person name="Baramee S."/>
            <person name="Kosugi A."/>
        </authorList>
    </citation>
    <scope>NUCLEOTIDE SEQUENCE</scope>
    <source>
        <strain evidence="6">K13</strain>
    </source>
</reference>
<dbReference type="EMBL" id="BOVK01000012">
    <property type="protein sequence ID" value="GIQ68048.1"/>
    <property type="molecule type" value="Genomic_DNA"/>
</dbReference>
<keyword evidence="2" id="KW-0520">NAD</keyword>
<accession>A0A8J4H3L7</accession>
<dbReference type="PIRSF" id="PIRSF000124">
    <property type="entry name" value="UDPglc_GDPman_dh"/>
    <property type="match status" value="1"/>
</dbReference>
<dbReference type="GO" id="GO:0051287">
    <property type="term" value="F:NAD binding"/>
    <property type="evidence" value="ECO:0007669"/>
    <property type="project" value="InterPro"/>
</dbReference>
<dbReference type="InterPro" id="IPR036220">
    <property type="entry name" value="UDP-Glc/GDP-Man_DH_C_sf"/>
</dbReference>
<evidence type="ECO:0000256" key="4">
    <source>
        <dbReference type="SAM" id="Phobius"/>
    </source>
</evidence>
<evidence type="ECO:0000256" key="3">
    <source>
        <dbReference type="PIRNR" id="PIRNR000124"/>
    </source>
</evidence>
<dbReference type="GO" id="GO:0016616">
    <property type="term" value="F:oxidoreductase activity, acting on the CH-OH group of donors, NAD or NADP as acceptor"/>
    <property type="evidence" value="ECO:0007669"/>
    <property type="project" value="InterPro"/>
</dbReference>
<evidence type="ECO:0000313" key="7">
    <source>
        <dbReference type="Proteomes" id="UP000677918"/>
    </source>
</evidence>
<dbReference type="SMART" id="SM00984">
    <property type="entry name" value="UDPG_MGDP_dh_C"/>
    <property type="match status" value="1"/>
</dbReference>
<dbReference type="RefSeq" id="WP_213410671.1">
    <property type="nucleotide sequence ID" value="NZ_BOVK01000012.1"/>
</dbReference>
<dbReference type="SUPFAM" id="SSF52413">
    <property type="entry name" value="UDP-glucose/GDP-mannose dehydrogenase C-terminal domain"/>
    <property type="match status" value="1"/>
</dbReference>
<keyword evidence="4" id="KW-0472">Membrane</keyword>
<name>A0A8J4H3L7_9BACL</name>
<dbReference type="Proteomes" id="UP000677918">
    <property type="component" value="Unassembled WGS sequence"/>
</dbReference>
<dbReference type="Pfam" id="PF03720">
    <property type="entry name" value="UDPG_MGDP_dh_C"/>
    <property type="match status" value="1"/>
</dbReference>
<dbReference type="Pfam" id="PF00984">
    <property type="entry name" value="UDPG_MGDP_dh"/>
    <property type="match status" value="1"/>
</dbReference>
<dbReference type="InterPro" id="IPR014027">
    <property type="entry name" value="UDP-Glc/GDP-Man_DH_C"/>
</dbReference>
<dbReference type="InterPro" id="IPR001732">
    <property type="entry name" value="UDP-Glc/GDP-Man_DH_N"/>
</dbReference>
<keyword evidence="4" id="KW-0812">Transmembrane</keyword>
<dbReference type="InterPro" id="IPR017476">
    <property type="entry name" value="UDP-Glc/GDP-Man"/>
</dbReference>
<evidence type="ECO:0000256" key="2">
    <source>
        <dbReference type="ARBA" id="ARBA00023027"/>
    </source>
</evidence>
<dbReference type="PANTHER" id="PTHR43491">
    <property type="entry name" value="UDP-N-ACETYL-D-MANNOSAMINE DEHYDROGENASE"/>
    <property type="match status" value="1"/>
</dbReference>
<dbReference type="InterPro" id="IPR014026">
    <property type="entry name" value="UDP-Glc/GDP-Man_DH_dimer"/>
</dbReference>
<dbReference type="NCBIfam" id="TIGR03026">
    <property type="entry name" value="NDP-sugDHase"/>
    <property type="match status" value="1"/>
</dbReference>
<dbReference type="PIRSF" id="PIRSF500136">
    <property type="entry name" value="UDP_ManNAc_DH"/>
    <property type="match status" value="1"/>
</dbReference>
<dbReference type="SUPFAM" id="SSF48179">
    <property type="entry name" value="6-phosphogluconate dehydrogenase C-terminal domain-like"/>
    <property type="match status" value="1"/>
</dbReference>
<dbReference type="GO" id="GO:0000271">
    <property type="term" value="P:polysaccharide biosynthetic process"/>
    <property type="evidence" value="ECO:0007669"/>
    <property type="project" value="InterPro"/>
</dbReference>
<evidence type="ECO:0000313" key="6">
    <source>
        <dbReference type="EMBL" id="GIQ68048.1"/>
    </source>
</evidence>
<keyword evidence="4" id="KW-1133">Transmembrane helix</keyword>
<organism evidence="6 7">
    <name type="scientific">Xylanibacillus composti</name>
    <dbReference type="NCBI Taxonomy" id="1572762"/>
    <lineage>
        <taxon>Bacteria</taxon>
        <taxon>Bacillati</taxon>
        <taxon>Bacillota</taxon>
        <taxon>Bacilli</taxon>
        <taxon>Bacillales</taxon>
        <taxon>Paenibacillaceae</taxon>
        <taxon>Xylanibacillus</taxon>
    </lineage>
</organism>
<dbReference type="InterPro" id="IPR028359">
    <property type="entry name" value="UDP_ManNAc/GlcNAc_DH"/>
</dbReference>
<evidence type="ECO:0000256" key="1">
    <source>
        <dbReference type="ARBA" id="ARBA00023002"/>
    </source>
</evidence>
<dbReference type="SUPFAM" id="SSF51735">
    <property type="entry name" value="NAD(P)-binding Rossmann-fold domains"/>
    <property type="match status" value="1"/>
</dbReference>
<dbReference type="Gene3D" id="3.40.50.720">
    <property type="entry name" value="NAD(P)-binding Rossmann-like Domain"/>
    <property type="match status" value="2"/>
</dbReference>
<comment type="caution">
    <text evidence="6">The sequence shown here is derived from an EMBL/GenBank/DDBJ whole genome shotgun (WGS) entry which is preliminary data.</text>
</comment>
<dbReference type="AlphaFoldDB" id="A0A8J4H3L7"/>
<feature type="domain" description="UDP-glucose/GDP-mannose dehydrogenase C-terminal" evidence="5">
    <location>
        <begin position="327"/>
        <end position="424"/>
    </location>
</feature>
<feature type="transmembrane region" description="Helical" evidence="4">
    <location>
        <begin position="12"/>
        <end position="31"/>
    </location>
</feature>